<dbReference type="EMBL" id="CAEZSR010000304">
    <property type="protein sequence ID" value="CAB4599356.1"/>
    <property type="molecule type" value="Genomic_DNA"/>
</dbReference>
<proteinExistence type="predicted"/>
<feature type="region of interest" description="Disordered" evidence="1">
    <location>
        <begin position="532"/>
        <end position="573"/>
    </location>
</feature>
<evidence type="ECO:0000313" key="4">
    <source>
        <dbReference type="EMBL" id="CAB4599356.1"/>
    </source>
</evidence>
<dbReference type="GO" id="GO:0052621">
    <property type="term" value="F:diguanylate cyclase activity"/>
    <property type="evidence" value="ECO:0007669"/>
    <property type="project" value="TreeGrafter"/>
</dbReference>
<dbReference type="InterPro" id="IPR050469">
    <property type="entry name" value="Diguanylate_Cyclase"/>
</dbReference>
<dbReference type="PANTHER" id="PTHR45138:SF9">
    <property type="entry name" value="DIGUANYLATE CYCLASE DGCM-RELATED"/>
    <property type="match status" value="1"/>
</dbReference>
<accession>A0A6J6GDJ0</accession>
<dbReference type="InterPro" id="IPR000160">
    <property type="entry name" value="GGDEF_dom"/>
</dbReference>
<dbReference type="GO" id="GO:0005886">
    <property type="term" value="C:plasma membrane"/>
    <property type="evidence" value="ECO:0007669"/>
    <property type="project" value="TreeGrafter"/>
</dbReference>
<sequence length="573" mass="60831">MQQRRRGGTGRGSDEPGTGPRRGTRSRAFALTAGLVCLAGGSAAAIGAVGARSDTRDAQAAADAAEIVAIRFDLRAAHMTEANTLLLEVFGQATDSDIDAARAARREARADAAAALERIADGQGPTALEARSLLEMLESDGIGVLEDAPPLTLLDTAWNAAFLSRQPEAALGDDLLALDDLMLTGTTGAAVLSDGLDAAYVLGTPDVDELLIDYVAESEPYLENNGGHLGPDAADPLADSYVFDARGPVEHPGVDRIRRLVVESELWTFDQWIRSWQQGRPTDPAPFDLPELVTRTNDLTVASTAVIDEAIAAEREALTDTASSAAARGLVLFGLAAMLLLVPLLLGGSAVRRRFRAITSAAAQISIDPLTGVGNRNHLRAETETKVSDDAHRWHLAAAIDMDRFKLINDTWGHAVGDRVLVEVAQRLTVIVDEWRGSVPGASGTVVRLGGDEFLLTLHAPAPINIDAVRRRLDEVRSTWISVSARDDTKPGVARPTDRVQLAFSVGLATALAPVALDDLMHLADLASYEEKAVRSGADPRRRRPDDTGTTERQTSEHGAADRTSTSAAGDDV</sequence>
<dbReference type="SUPFAM" id="SSF55073">
    <property type="entry name" value="Nucleotide cyclase"/>
    <property type="match status" value="1"/>
</dbReference>
<dbReference type="SMART" id="SM00267">
    <property type="entry name" value="GGDEF"/>
    <property type="match status" value="1"/>
</dbReference>
<feature type="compositionally biased region" description="Basic and acidic residues" evidence="1">
    <location>
        <begin position="532"/>
        <end position="547"/>
    </location>
</feature>
<evidence type="ECO:0000256" key="2">
    <source>
        <dbReference type="SAM" id="Phobius"/>
    </source>
</evidence>
<dbReference type="GO" id="GO:1902201">
    <property type="term" value="P:negative regulation of bacterial-type flagellum-dependent cell motility"/>
    <property type="evidence" value="ECO:0007669"/>
    <property type="project" value="TreeGrafter"/>
</dbReference>
<gene>
    <name evidence="4" type="ORF">UFOPK1493_04212</name>
</gene>
<keyword evidence="2" id="KW-0812">Transmembrane</keyword>
<dbReference type="Pfam" id="PF00990">
    <property type="entry name" value="GGDEF"/>
    <property type="match status" value="1"/>
</dbReference>
<dbReference type="PROSITE" id="PS50887">
    <property type="entry name" value="GGDEF"/>
    <property type="match status" value="1"/>
</dbReference>
<dbReference type="InterPro" id="IPR043128">
    <property type="entry name" value="Rev_trsase/Diguanyl_cyclase"/>
</dbReference>
<evidence type="ECO:0000256" key="1">
    <source>
        <dbReference type="SAM" id="MobiDB-lite"/>
    </source>
</evidence>
<keyword evidence="2" id="KW-1133">Transmembrane helix</keyword>
<feature type="region of interest" description="Disordered" evidence="1">
    <location>
        <begin position="1"/>
        <end position="24"/>
    </location>
</feature>
<dbReference type="NCBIfam" id="TIGR00254">
    <property type="entry name" value="GGDEF"/>
    <property type="match status" value="1"/>
</dbReference>
<dbReference type="Gene3D" id="3.30.70.270">
    <property type="match status" value="1"/>
</dbReference>
<name>A0A6J6GDJ0_9ZZZZ</name>
<keyword evidence="2" id="KW-0472">Membrane</keyword>
<organism evidence="4">
    <name type="scientific">freshwater metagenome</name>
    <dbReference type="NCBI Taxonomy" id="449393"/>
    <lineage>
        <taxon>unclassified sequences</taxon>
        <taxon>metagenomes</taxon>
        <taxon>ecological metagenomes</taxon>
    </lineage>
</organism>
<reference evidence="4" key="1">
    <citation type="submission" date="2020-05" db="EMBL/GenBank/DDBJ databases">
        <authorList>
            <person name="Chiriac C."/>
            <person name="Salcher M."/>
            <person name="Ghai R."/>
            <person name="Kavagutti S V."/>
        </authorList>
    </citation>
    <scope>NUCLEOTIDE SEQUENCE</scope>
</reference>
<dbReference type="InterPro" id="IPR029787">
    <property type="entry name" value="Nucleotide_cyclase"/>
</dbReference>
<feature type="compositionally biased region" description="Polar residues" evidence="1">
    <location>
        <begin position="563"/>
        <end position="573"/>
    </location>
</feature>
<protein>
    <submittedName>
        <fullName evidence="4">Unannotated protein</fullName>
    </submittedName>
</protein>
<dbReference type="PANTHER" id="PTHR45138">
    <property type="entry name" value="REGULATORY COMPONENTS OF SENSORY TRANSDUCTION SYSTEM"/>
    <property type="match status" value="1"/>
</dbReference>
<dbReference type="CDD" id="cd01949">
    <property type="entry name" value="GGDEF"/>
    <property type="match status" value="1"/>
</dbReference>
<dbReference type="AlphaFoldDB" id="A0A6J6GDJ0"/>
<evidence type="ECO:0000259" key="3">
    <source>
        <dbReference type="PROSITE" id="PS50887"/>
    </source>
</evidence>
<feature type="transmembrane region" description="Helical" evidence="2">
    <location>
        <begin position="325"/>
        <end position="346"/>
    </location>
</feature>
<dbReference type="GO" id="GO:0043709">
    <property type="term" value="P:cell adhesion involved in single-species biofilm formation"/>
    <property type="evidence" value="ECO:0007669"/>
    <property type="project" value="TreeGrafter"/>
</dbReference>
<feature type="domain" description="GGDEF" evidence="3">
    <location>
        <begin position="393"/>
        <end position="546"/>
    </location>
</feature>